<protein>
    <recommendedName>
        <fullName evidence="1">N-acetyltransferase domain-containing protein</fullName>
    </recommendedName>
</protein>
<evidence type="ECO:0000259" key="1">
    <source>
        <dbReference type="PROSITE" id="PS51186"/>
    </source>
</evidence>
<keyword evidence="3" id="KW-1185">Reference proteome</keyword>
<dbReference type="RefSeq" id="WP_345166397.1">
    <property type="nucleotide sequence ID" value="NZ_BAABJK010000004.1"/>
</dbReference>
<gene>
    <name evidence="2" type="ORF">GCM10023315_14530</name>
</gene>
<comment type="caution">
    <text evidence="2">The sequence shown here is derived from an EMBL/GenBank/DDBJ whole genome shotgun (WGS) entry which is preliminary data.</text>
</comment>
<dbReference type="PROSITE" id="PS51186">
    <property type="entry name" value="GNAT"/>
    <property type="match status" value="1"/>
</dbReference>
<evidence type="ECO:0000313" key="2">
    <source>
        <dbReference type="EMBL" id="GAA4966375.1"/>
    </source>
</evidence>
<dbReference type="EMBL" id="BAABJK010000004">
    <property type="protein sequence ID" value="GAA4966375.1"/>
    <property type="molecule type" value="Genomic_DNA"/>
</dbReference>
<feature type="domain" description="N-acetyltransferase" evidence="1">
    <location>
        <begin position="19"/>
        <end position="179"/>
    </location>
</feature>
<dbReference type="InterPro" id="IPR000182">
    <property type="entry name" value="GNAT_dom"/>
</dbReference>
<dbReference type="Gene3D" id="3.40.630.30">
    <property type="match status" value="1"/>
</dbReference>
<name>A0ABP9HBI5_9FLAO</name>
<evidence type="ECO:0000313" key="3">
    <source>
        <dbReference type="Proteomes" id="UP001501692"/>
    </source>
</evidence>
<dbReference type="Pfam" id="PF00583">
    <property type="entry name" value="Acetyltransf_1"/>
    <property type="match status" value="1"/>
</dbReference>
<dbReference type="InterPro" id="IPR016181">
    <property type="entry name" value="Acyl_CoA_acyltransferase"/>
</dbReference>
<sequence length="179" mass="20770">MNTIVYRRVVSDDELFEIIKLQKRNITASISIEEQLNEGFVTVQHDLETLKMMNDACAHVIAIHNNTIVGYALSMLDSFKNTIAVLKPMFKEIETCISPNVSYIIMGQICVDKNYRKQGVFKGLYNFMKSELNTVFDIIITEVDIKNTRSLNAHYAIGFNLLKRYTCTNQEWALLFWKW</sequence>
<dbReference type="SUPFAM" id="SSF55729">
    <property type="entry name" value="Acyl-CoA N-acyltransferases (Nat)"/>
    <property type="match status" value="1"/>
</dbReference>
<accession>A0ABP9HBI5</accession>
<reference evidence="3" key="1">
    <citation type="journal article" date="2019" name="Int. J. Syst. Evol. Microbiol.">
        <title>The Global Catalogue of Microorganisms (GCM) 10K type strain sequencing project: providing services to taxonomists for standard genome sequencing and annotation.</title>
        <authorList>
            <consortium name="The Broad Institute Genomics Platform"/>
            <consortium name="The Broad Institute Genome Sequencing Center for Infectious Disease"/>
            <person name="Wu L."/>
            <person name="Ma J."/>
        </authorList>
    </citation>
    <scope>NUCLEOTIDE SEQUENCE [LARGE SCALE GENOMIC DNA]</scope>
    <source>
        <strain evidence="3">JCM 18287</strain>
    </source>
</reference>
<dbReference type="Proteomes" id="UP001501692">
    <property type="component" value="Unassembled WGS sequence"/>
</dbReference>
<organism evidence="2 3">
    <name type="scientific">Algibacter aquimarinus</name>
    <dbReference type="NCBI Taxonomy" id="1136748"/>
    <lineage>
        <taxon>Bacteria</taxon>
        <taxon>Pseudomonadati</taxon>
        <taxon>Bacteroidota</taxon>
        <taxon>Flavobacteriia</taxon>
        <taxon>Flavobacteriales</taxon>
        <taxon>Flavobacteriaceae</taxon>
        <taxon>Algibacter</taxon>
    </lineage>
</organism>
<proteinExistence type="predicted"/>